<dbReference type="PROSITE" id="PS51186">
    <property type="entry name" value="GNAT"/>
    <property type="match status" value="1"/>
</dbReference>
<name>A0A9X3EMX2_9BACT</name>
<keyword evidence="3" id="KW-1185">Reference proteome</keyword>
<gene>
    <name evidence="2" type="ORF">OV079_14010</name>
</gene>
<evidence type="ECO:0000313" key="3">
    <source>
        <dbReference type="Proteomes" id="UP001150924"/>
    </source>
</evidence>
<dbReference type="RefSeq" id="WP_267768934.1">
    <property type="nucleotide sequence ID" value="NZ_JAPNKE010000002.1"/>
</dbReference>
<dbReference type="Proteomes" id="UP001150924">
    <property type="component" value="Unassembled WGS sequence"/>
</dbReference>
<dbReference type="EMBL" id="JAPNKE010000002">
    <property type="protein sequence ID" value="MCY1006646.1"/>
    <property type="molecule type" value="Genomic_DNA"/>
</dbReference>
<organism evidence="2 3">
    <name type="scientific">Nannocystis pusilla</name>
    <dbReference type="NCBI Taxonomy" id="889268"/>
    <lineage>
        <taxon>Bacteria</taxon>
        <taxon>Pseudomonadati</taxon>
        <taxon>Myxococcota</taxon>
        <taxon>Polyangia</taxon>
        <taxon>Nannocystales</taxon>
        <taxon>Nannocystaceae</taxon>
        <taxon>Nannocystis</taxon>
    </lineage>
</organism>
<sequence>MDFELRSLRGVATDALTALAEDIFGRGERAPGWFARKLEREDVDRELSVLAVAAGAPEHVPQDMLFGYFLIGQDPSDRLAHSAGLGVIAARRGGGLGRALVEAAAARLADRFTALRVLAEPEREAFYARLGLVATARRVTLLAHGTCPISPVRWDRELADHAKQPWSPAPTDREAIEVCAWRPGAWARTPPTLAATLEPLPGAWAHVSREGRALLVQRMLVARGVDPLAAVAALLARTPTSMPLLLYGADPVSSITAALLHGDLGERSRDALHLTQHRGEFRVAQRFAAMDLALPRQLDNLRSGDG</sequence>
<feature type="domain" description="N-acetyltransferase" evidence="1">
    <location>
        <begin position="3"/>
        <end position="159"/>
    </location>
</feature>
<proteinExistence type="predicted"/>
<dbReference type="InterPro" id="IPR016181">
    <property type="entry name" value="Acyl_CoA_acyltransferase"/>
</dbReference>
<dbReference type="AlphaFoldDB" id="A0A9X3EMX2"/>
<dbReference type="InterPro" id="IPR000182">
    <property type="entry name" value="GNAT_dom"/>
</dbReference>
<accession>A0A9X3EMX2</accession>
<evidence type="ECO:0000259" key="1">
    <source>
        <dbReference type="PROSITE" id="PS51186"/>
    </source>
</evidence>
<evidence type="ECO:0000313" key="2">
    <source>
        <dbReference type="EMBL" id="MCY1006646.1"/>
    </source>
</evidence>
<comment type="caution">
    <text evidence="2">The sequence shown here is derived from an EMBL/GenBank/DDBJ whole genome shotgun (WGS) entry which is preliminary data.</text>
</comment>
<dbReference type="Gene3D" id="3.40.630.30">
    <property type="match status" value="1"/>
</dbReference>
<reference evidence="2" key="1">
    <citation type="submission" date="2022-11" db="EMBL/GenBank/DDBJ databases">
        <title>Minimal conservation of predation-associated metabolite biosynthetic gene clusters underscores biosynthetic potential of Myxococcota including descriptions for ten novel species: Archangium lansinium sp. nov., Myxococcus landrumus sp. nov., Nannocystis bai.</title>
        <authorList>
            <person name="Ahearne A."/>
            <person name="Stevens C."/>
            <person name="Phillips K."/>
        </authorList>
    </citation>
    <scope>NUCLEOTIDE SEQUENCE</scope>
    <source>
        <strain evidence="2">Na p29</strain>
    </source>
</reference>
<dbReference type="GO" id="GO:0016747">
    <property type="term" value="F:acyltransferase activity, transferring groups other than amino-acyl groups"/>
    <property type="evidence" value="ECO:0007669"/>
    <property type="project" value="InterPro"/>
</dbReference>
<dbReference type="SUPFAM" id="SSF55729">
    <property type="entry name" value="Acyl-CoA N-acyltransferases (Nat)"/>
    <property type="match status" value="1"/>
</dbReference>
<protein>
    <recommendedName>
        <fullName evidence="1">N-acetyltransferase domain-containing protein</fullName>
    </recommendedName>
</protein>